<evidence type="ECO:0000256" key="10">
    <source>
        <dbReference type="SAM" id="Phobius"/>
    </source>
</evidence>
<feature type="region of interest" description="Disordered" evidence="9">
    <location>
        <begin position="152"/>
        <end position="181"/>
    </location>
</feature>
<dbReference type="PANTHER" id="PTHR12952:SF0">
    <property type="entry name" value="PROTEIN SYS1 HOMOLOG"/>
    <property type="match status" value="1"/>
</dbReference>
<gene>
    <name evidence="11" type="ORF">PGLA1383_LOCUS27145</name>
    <name evidence="12" type="ORF">PGLA2088_LOCUS13049</name>
</gene>
<evidence type="ECO:0000256" key="9">
    <source>
        <dbReference type="SAM" id="MobiDB-lite"/>
    </source>
</evidence>
<dbReference type="GO" id="GO:0043001">
    <property type="term" value="P:Golgi to plasma membrane protein transport"/>
    <property type="evidence" value="ECO:0007669"/>
    <property type="project" value="TreeGrafter"/>
</dbReference>
<dbReference type="Pfam" id="PF09801">
    <property type="entry name" value="SYS1"/>
    <property type="match status" value="1"/>
</dbReference>
<dbReference type="OrthoDB" id="542931at2759"/>
<dbReference type="GO" id="GO:0005829">
    <property type="term" value="C:cytosol"/>
    <property type="evidence" value="ECO:0007669"/>
    <property type="project" value="GOC"/>
</dbReference>
<dbReference type="PANTHER" id="PTHR12952">
    <property type="entry name" value="SYS1"/>
    <property type="match status" value="1"/>
</dbReference>
<reference evidence="11" key="1">
    <citation type="submission" date="2021-02" db="EMBL/GenBank/DDBJ databases">
        <authorList>
            <person name="Dougan E. K."/>
            <person name="Rhodes N."/>
            <person name="Thang M."/>
            <person name="Chan C."/>
        </authorList>
    </citation>
    <scope>NUCLEOTIDE SEQUENCE</scope>
</reference>
<evidence type="ECO:0000313" key="12">
    <source>
        <dbReference type="EMBL" id="CAE8657805.1"/>
    </source>
</evidence>
<keyword evidence="4 10" id="KW-0812">Transmembrane</keyword>
<evidence type="ECO:0000313" key="11">
    <source>
        <dbReference type="EMBL" id="CAE8609318.1"/>
    </source>
</evidence>
<protein>
    <recommendedName>
        <fullName evidence="14">Protein SYS1 homolog</fullName>
    </recommendedName>
</protein>
<feature type="transmembrane region" description="Helical" evidence="10">
    <location>
        <begin position="119"/>
        <end position="137"/>
    </location>
</feature>
<dbReference type="OMA" id="EYEMVGM"/>
<evidence type="ECO:0000256" key="8">
    <source>
        <dbReference type="ARBA" id="ARBA00023136"/>
    </source>
</evidence>
<keyword evidence="3" id="KW-0813">Transport</keyword>
<keyword evidence="8 10" id="KW-0472">Membrane</keyword>
<evidence type="ECO:0000256" key="4">
    <source>
        <dbReference type="ARBA" id="ARBA00022692"/>
    </source>
</evidence>
<comment type="subcellular location">
    <subcellularLocation>
        <location evidence="1">Golgi apparatus membrane</location>
        <topology evidence="1">Multi-pass membrane protein</topology>
    </subcellularLocation>
</comment>
<keyword evidence="5" id="KW-0653">Protein transport</keyword>
<sequence>MSGKFYGASNFNPRLITTQIVVMQSSFWLCFGTVAAIADWVLGEAQSAGQLFEPEAYTFDTQRGLALALSLWVTALLMAFQLCYVVERAKKCLDFVATYHIFHLLATGIASGFPSFGAYFHWWVIQVLALVTSVLLGEYMCMRAETKAITLNSKPSKPKASKSAKSSPARPTSQQPEFDEI</sequence>
<dbReference type="AlphaFoldDB" id="A0A813FFW1"/>
<evidence type="ECO:0000256" key="5">
    <source>
        <dbReference type="ARBA" id="ARBA00022927"/>
    </source>
</evidence>
<dbReference type="GO" id="GO:0006895">
    <property type="term" value="P:Golgi to endosome transport"/>
    <property type="evidence" value="ECO:0007669"/>
    <property type="project" value="TreeGrafter"/>
</dbReference>
<evidence type="ECO:0000256" key="7">
    <source>
        <dbReference type="ARBA" id="ARBA00023034"/>
    </source>
</evidence>
<feature type="transmembrane region" description="Helical" evidence="10">
    <location>
        <begin position="21"/>
        <end position="43"/>
    </location>
</feature>
<name>A0A813FFW1_POLGL</name>
<evidence type="ECO:0000313" key="13">
    <source>
        <dbReference type="Proteomes" id="UP000654075"/>
    </source>
</evidence>
<evidence type="ECO:0000256" key="2">
    <source>
        <dbReference type="ARBA" id="ARBA00008160"/>
    </source>
</evidence>
<comment type="caution">
    <text evidence="11">The sequence shown here is derived from an EMBL/GenBank/DDBJ whole genome shotgun (WGS) entry which is preliminary data.</text>
</comment>
<evidence type="ECO:0008006" key="14">
    <source>
        <dbReference type="Google" id="ProtNLM"/>
    </source>
</evidence>
<feature type="transmembrane region" description="Helical" evidence="10">
    <location>
        <begin position="93"/>
        <end position="113"/>
    </location>
</feature>
<keyword evidence="6 10" id="KW-1133">Transmembrane helix</keyword>
<feature type="compositionally biased region" description="Polar residues" evidence="9">
    <location>
        <begin position="170"/>
        <end position="181"/>
    </location>
</feature>
<keyword evidence="13" id="KW-1185">Reference proteome</keyword>
<keyword evidence="7" id="KW-0333">Golgi apparatus</keyword>
<dbReference type="InterPro" id="IPR019185">
    <property type="entry name" value="Integral_membrane_SYS1-rel"/>
</dbReference>
<evidence type="ECO:0000256" key="6">
    <source>
        <dbReference type="ARBA" id="ARBA00022989"/>
    </source>
</evidence>
<organism evidence="11 13">
    <name type="scientific">Polarella glacialis</name>
    <name type="common">Dinoflagellate</name>
    <dbReference type="NCBI Taxonomy" id="89957"/>
    <lineage>
        <taxon>Eukaryota</taxon>
        <taxon>Sar</taxon>
        <taxon>Alveolata</taxon>
        <taxon>Dinophyceae</taxon>
        <taxon>Suessiales</taxon>
        <taxon>Suessiaceae</taxon>
        <taxon>Polarella</taxon>
    </lineage>
</organism>
<comment type="similarity">
    <text evidence="2">Belongs to the SYS1 family.</text>
</comment>
<feature type="transmembrane region" description="Helical" evidence="10">
    <location>
        <begin position="63"/>
        <end position="86"/>
    </location>
</feature>
<dbReference type="GO" id="GO:0034067">
    <property type="term" value="P:protein localization to Golgi apparatus"/>
    <property type="evidence" value="ECO:0007669"/>
    <property type="project" value="TreeGrafter"/>
</dbReference>
<dbReference type="Proteomes" id="UP000654075">
    <property type="component" value="Unassembled WGS sequence"/>
</dbReference>
<evidence type="ECO:0000256" key="1">
    <source>
        <dbReference type="ARBA" id="ARBA00004653"/>
    </source>
</evidence>
<dbReference type="Proteomes" id="UP000626109">
    <property type="component" value="Unassembled WGS sequence"/>
</dbReference>
<dbReference type="GO" id="GO:0005802">
    <property type="term" value="C:trans-Golgi network"/>
    <property type="evidence" value="ECO:0007669"/>
    <property type="project" value="TreeGrafter"/>
</dbReference>
<accession>A0A813FFW1</accession>
<dbReference type="EMBL" id="CAJNNV010024280">
    <property type="protein sequence ID" value="CAE8609318.1"/>
    <property type="molecule type" value="Genomic_DNA"/>
</dbReference>
<dbReference type="GO" id="GO:0000139">
    <property type="term" value="C:Golgi membrane"/>
    <property type="evidence" value="ECO:0007669"/>
    <property type="project" value="UniProtKB-SubCell"/>
</dbReference>
<proteinExistence type="inferred from homology"/>
<dbReference type="EMBL" id="CAJNNW010015497">
    <property type="protein sequence ID" value="CAE8657805.1"/>
    <property type="molecule type" value="Genomic_DNA"/>
</dbReference>
<evidence type="ECO:0000256" key="3">
    <source>
        <dbReference type="ARBA" id="ARBA00022448"/>
    </source>
</evidence>